<protein>
    <submittedName>
        <fullName evidence="10">L-threonine ammonia-lyase</fullName>
        <ecNumber evidence="10">4.3.1.19</ecNumber>
    </submittedName>
</protein>
<dbReference type="GO" id="GO:0030170">
    <property type="term" value="F:pyridoxal phosphate binding"/>
    <property type="evidence" value="ECO:0007669"/>
    <property type="project" value="InterPro"/>
</dbReference>
<dbReference type="GO" id="GO:0005524">
    <property type="term" value="F:ATP binding"/>
    <property type="evidence" value="ECO:0007669"/>
    <property type="project" value="TreeGrafter"/>
</dbReference>
<keyword evidence="11" id="KW-1185">Reference proteome</keyword>
<evidence type="ECO:0000256" key="1">
    <source>
        <dbReference type="ARBA" id="ARBA00001913"/>
    </source>
</evidence>
<dbReference type="PANTHER" id="PTHR43050">
    <property type="entry name" value="SERINE / THREONINE RACEMASE FAMILY MEMBER"/>
    <property type="match status" value="1"/>
</dbReference>
<name>Q0APA6_MARMM</name>
<dbReference type="Pfam" id="PF00291">
    <property type="entry name" value="PALP"/>
    <property type="match status" value="1"/>
</dbReference>
<evidence type="ECO:0000256" key="2">
    <source>
        <dbReference type="ARBA" id="ARBA00001933"/>
    </source>
</evidence>
<evidence type="ECO:0000313" key="10">
    <source>
        <dbReference type="EMBL" id="ABI65881.1"/>
    </source>
</evidence>
<evidence type="ECO:0000256" key="8">
    <source>
        <dbReference type="ARBA" id="ARBA00023239"/>
    </source>
</evidence>
<dbReference type="Proteomes" id="UP000001964">
    <property type="component" value="Chromosome"/>
</dbReference>
<dbReference type="InterPro" id="IPR000634">
    <property type="entry name" value="Ser/Thr_deHydtase_PyrdxlP-BS"/>
</dbReference>
<proteinExistence type="inferred from homology"/>
<dbReference type="HOGENOM" id="CLU_021152_4_2_5"/>
<dbReference type="PROSITE" id="PS00165">
    <property type="entry name" value="DEHYDRATASE_SER_THR"/>
    <property type="match status" value="1"/>
</dbReference>
<evidence type="ECO:0000256" key="4">
    <source>
        <dbReference type="ARBA" id="ARBA00001946"/>
    </source>
</evidence>
<comment type="cofactor">
    <cofactor evidence="4">
        <name>Mg(2+)</name>
        <dbReference type="ChEBI" id="CHEBI:18420"/>
    </cofactor>
</comment>
<dbReference type="GO" id="GO:0070179">
    <property type="term" value="P:D-serine biosynthetic process"/>
    <property type="evidence" value="ECO:0007669"/>
    <property type="project" value="TreeGrafter"/>
</dbReference>
<dbReference type="PANTHER" id="PTHR43050:SF1">
    <property type="entry name" value="SERINE RACEMASE"/>
    <property type="match status" value="1"/>
</dbReference>
<dbReference type="KEGG" id="mmr:Mmar10_1589"/>
<dbReference type="InterPro" id="IPR036052">
    <property type="entry name" value="TrpB-like_PALP_sf"/>
</dbReference>
<dbReference type="CDD" id="cd01562">
    <property type="entry name" value="Thr-dehyd"/>
    <property type="match status" value="1"/>
</dbReference>
<dbReference type="GO" id="GO:0018114">
    <property type="term" value="F:threonine racemase activity"/>
    <property type="evidence" value="ECO:0007669"/>
    <property type="project" value="TreeGrafter"/>
</dbReference>
<dbReference type="STRING" id="394221.Mmar10_1589"/>
<dbReference type="GO" id="GO:0003941">
    <property type="term" value="F:L-serine ammonia-lyase activity"/>
    <property type="evidence" value="ECO:0007669"/>
    <property type="project" value="TreeGrafter"/>
</dbReference>
<dbReference type="AlphaFoldDB" id="Q0APA6"/>
<evidence type="ECO:0000256" key="5">
    <source>
        <dbReference type="ARBA" id="ARBA00010869"/>
    </source>
</evidence>
<keyword evidence="7" id="KW-0663">Pyridoxal phosphate</keyword>
<dbReference type="RefSeq" id="WP_011643528.1">
    <property type="nucleotide sequence ID" value="NC_008347.1"/>
</dbReference>
<gene>
    <name evidence="10" type="ordered locus">Mmar10_1589</name>
</gene>
<dbReference type="Gene3D" id="3.40.50.1100">
    <property type="match status" value="2"/>
</dbReference>
<comment type="cofactor">
    <cofactor evidence="1">
        <name>Ca(2+)</name>
        <dbReference type="ChEBI" id="CHEBI:29108"/>
    </cofactor>
</comment>
<evidence type="ECO:0000256" key="7">
    <source>
        <dbReference type="ARBA" id="ARBA00022898"/>
    </source>
</evidence>
<dbReference type="SUPFAM" id="SSF53686">
    <property type="entry name" value="Tryptophan synthase beta subunit-like PLP-dependent enzymes"/>
    <property type="match status" value="1"/>
</dbReference>
<comment type="cofactor">
    <cofactor evidence="3">
        <name>Mn(2+)</name>
        <dbReference type="ChEBI" id="CHEBI:29035"/>
    </cofactor>
</comment>
<dbReference type="GO" id="GO:0030378">
    <property type="term" value="F:serine racemase activity"/>
    <property type="evidence" value="ECO:0007669"/>
    <property type="project" value="TreeGrafter"/>
</dbReference>
<dbReference type="GO" id="GO:0004794">
    <property type="term" value="F:threonine deaminase activity"/>
    <property type="evidence" value="ECO:0007669"/>
    <property type="project" value="UniProtKB-EC"/>
</dbReference>
<keyword evidence="8 10" id="KW-0456">Lyase</keyword>
<accession>Q0APA6</accession>
<organism evidence="10 11">
    <name type="scientific">Maricaulis maris (strain MCS10)</name>
    <name type="common">Caulobacter maris</name>
    <dbReference type="NCBI Taxonomy" id="394221"/>
    <lineage>
        <taxon>Bacteria</taxon>
        <taxon>Pseudomonadati</taxon>
        <taxon>Pseudomonadota</taxon>
        <taxon>Alphaproteobacteria</taxon>
        <taxon>Maricaulales</taxon>
        <taxon>Maricaulaceae</taxon>
        <taxon>Maricaulis</taxon>
    </lineage>
</organism>
<dbReference type="EMBL" id="CP000449">
    <property type="protein sequence ID" value="ABI65881.1"/>
    <property type="molecule type" value="Genomic_DNA"/>
</dbReference>
<evidence type="ECO:0000313" key="11">
    <source>
        <dbReference type="Proteomes" id="UP000001964"/>
    </source>
</evidence>
<dbReference type="InterPro" id="IPR001926">
    <property type="entry name" value="TrpB-like_PALP"/>
</dbReference>
<comment type="cofactor">
    <cofactor evidence="2">
        <name>pyridoxal 5'-phosphate</name>
        <dbReference type="ChEBI" id="CHEBI:597326"/>
    </cofactor>
</comment>
<sequence>MTHPVDLPVYADILDAAKRLEGKAVETPLLRNDRLDDRLGAKLFVKAECLQRTGSFKFRGAFNRISRLSDVEKERGIVAYSSGNHAQGVAAAAQLNGTHAKILMPADAPRSKVEGVLFWGGDVVPFDRATENREALGAAICEAEGRILVPPYEDPRIIAGQGTAGLEAANQLQALGERPDIVVCCAGGGGLIAGVGMAMRHAFPDVEIWAAEPAGFDDHKRSLASGRRETNERLTGSICDAIITPTPGALTWALNSTQLTGGAAISDGEALDAMIAAWRHLKIVVEPGGVAALAAVLSGKIDIAGKTVCVLATGGNVDAEVFQMALARA</sequence>
<reference evidence="10 11" key="1">
    <citation type="submission" date="2006-08" db="EMBL/GenBank/DDBJ databases">
        <title>Complete sequence of Maricaulis maris MCS10.</title>
        <authorList>
            <consortium name="US DOE Joint Genome Institute"/>
            <person name="Copeland A."/>
            <person name="Lucas S."/>
            <person name="Lapidus A."/>
            <person name="Barry K."/>
            <person name="Detter J.C."/>
            <person name="Glavina del Rio T."/>
            <person name="Hammon N."/>
            <person name="Israni S."/>
            <person name="Dalin E."/>
            <person name="Tice H."/>
            <person name="Pitluck S."/>
            <person name="Saunders E."/>
            <person name="Brettin T."/>
            <person name="Bruce D."/>
            <person name="Han C."/>
            <person name="Tapia R."/>
            <person name="Gilna P."/>
            <person name="Schmutz J."/>
            <person name="Larimer F."/>
            <person name="Land M."/>
            <person name="Hauser L."/>
            <person name="Kyrpides N."/>
            <person name="Mikhailova N."/>
            <person name="Viollier P."/>
            <person name="Stephens C."/>
            <person name="Richardson P."/>
        </authorList>
    </citation>
    <scope>NUCLEOTIDE SEQUENCE [LARGE SCALE GENOMIC DNA]</scope>
    <source>
        <strain evidence="10 11">MCS10</strain>
    </source>
</reference>
<feature type="domain" description="Tryptophan synthase beta chain-like PALP" evidence="9">
    <location>
        <begin position="26"/>
        <end position="314"/>
    </location>
</feature>
<evidence type="ECO:0000256" key="3">
    <source>
        <dbReference type="ARBA" id="ARBA00001936"/>
    </source>
</evidence>
<dbReference type="FunFam" id="3.40.50.1100:FF:000005">
    <property type="entry name" value="Threonine dehydratase catabolic"/>
    <property type="match status" value="1"/>
</dbReference>
<dbReference type="eggNOG" id="COG1171">
    <property type="taxonomic scope" value="Bacteria"/>
</dbReference>
<evidence type="ECO:0000256" key="6">
    <source>
        <dbReference type="ARBA" id="ARBA00022842"/>
    </source>
</evidence>
<evidence type="ECO:0000259" key="9">
    <source>
        <dbReference type="Pfam" id="PF00291"/>
    </source>
</evidence>
<keyword evidence="6" id="KW-0460">Magnesium</keyword>
<dbReference type="EC" id="4.3.1.19" evidence="10"/>
<dbReference type="GO" id="GO:0000287">
    <property type="term" value="F:magnesium ion binding"/>
    <property type="evidence" value="ECO:0007669"/>
    <property type="project" value="TreeGrafter"/>
</dbReference>
<comment type="similarity">
    <text evidence="5">Belongs to the serine/threonine dehydratase family.</text>
</comment>